<dbReference type="Pfam" id="PF00990">
    <property type="entry name" value="GGDEF"/>
    <property type="match status" value="1"/>
</dbReference>
<keyword evidence="1" id="KW-1133">Transmembrane helix</keyword>
<dbReference type="PROSITE" id="PS50887">
    <property type="entry name" value="GGDEF"/>
    <property type="match status" value="1"/>
</dbReference>
<dbReference type="SMART" id="SM00267">
    <property type="entry name" value="GGDEF"/>
    <property type="match status" value="1"/>
</dbReference>
<evidence type="ECO:0000313" key="4">
    <source>
        <dbReference type="Proteomes" id="UP000265431"/>
    </source>
</evidence>
<dbReference type="Proteomes" id="UP000265431">
    <property type="component" value="Unassembled WGS sequence"/>
</dbReference>
<accession>A0A399R2N3</accession>
<dbReference type="InterPro" id="IPR052155">
    <property type="entry name" value="Biofilm_reg_signaling"/>
</dbReference>
<dbReference type="InterPro" id="IPR000160">
    <property type="entry name" value="GGDEF_dom"/>
</dbReference>
<dbReference type="PANTHER" id="PTHR44757">
    <property type="entry name" value="DIGUANYLATE CYCLASE DGCP"/>
    <property type="match status" value="1"/>
</dbReference>
<comment type="caution">
    <text evidence="3">The sequence shown here is derived from an EMBL/GenBank/DDBJ whole genome shotgun (WGS) entry which is preliminary data.</text>
</comment>
<dbReference type="CDD" id="cd01949">
    <property type="entry name" value="GGDEF"/>
    <property type="match status" value="1"/>
</dbReference>
<dbReference type="SUPFAM" id="SSF55073">
    <property type="entry name" value="Nucleotide cyclase"/>
    <property type="match status" value="1"/>
</dbReference>
<proteinExistence type="predicted"/>
<dbReference type="Gene3D" id="3.30.70.270">
    <property type="match status" value="1"/>
</dbReference>
<dbReference type="EMBL" id="QWGB01000005">
    <property type="protein sequence ID" value="RIJ24475.1"/>
    <property type="molecule type" value="Genomic_DNA"/>
</dbReference>
<protein>
    <submittedName>
        <fullName evidence="3">GGDEF domain-containing protein</fullName>
    </submittedName>
</protein>
<evidence type="ECO:0000259" key="2">
    <source>
        <dbReference type="PROSITE" id="PS50887"/>
    </source>
</evidence>
<gene>
    <name evidence="3" type="ORF">D1224_09640</name>
</gene>
<sequence length="421" mass="46479">MMSAFLEKEIQLEISRLEDLAVSTETFNAVQTRTFGLLSALCEQTNRSNLPSSFSIGQLGAEPIFHCDYGRAGRPASQAEILASTRLHPIGTFQDLVDAQVDAGLSFAEYSFDQLFTEYDDSVFLILSAVVAPETNLPNPAPSKLDIVYTVTDLNREYSNVLEQLYGIDEVRFTTESNSALSTLKITGPRVGANHIYAAWRPGNNFRKQFEAAFPFVFVVSLILITIVILGLLKLRSLTAAISQQETEMRTLASHDGMTGLANRRHFNERVSAMMQEADPQTYYFGFLDLDHFKQVNDTYGHDVGDALIIEAAKRLKSTLGYAGIIARLGGDEFAFFISPKKVQSDISELMSNVVTKISAPFSHNNIELHPSASLGLAQFPRDGETFDQIAKSADIALYDAKASGRGRYSFFSVDSIRSSN</sequence>
<dbReference type="PANTHER" id="PTHR44757:SF2">
    <property type="entry name" value="BIOFILM ARCHITECTURE MAINTENANCE PROTEIN MBAA"/>
    <property type="match status" value="1"/>
</dbReference>
<feature type="domain" description="GGDEF" evidence="2">
    <location>
        <begin position="281"/>
        <end position="414"/>
    </location>
</feature>
<reference evidence="3 4" key="1">
    <citation type="submission" date="2018-08" db="EMBL/GenBank/DDBJ databases">
        <title>Henriciella mobilis sp. nov., isolated from seawater.</title>
        <authorList>
            <person name="Cheng H."/>
            <person name="Wu Y.-H."/>
            <person name="Xu X.-W."/>
            <person name="Guo L.-L."/>
        </authorList>
    </citation>
    <scope>NUCLEOTIDE SEQUENCE [LARGE SCALE GENOMIC DNA]</scope>
    <source>
        <strain evidence="3 4">CCUG66934</strain>
    </source>
</reference>
<dbReference type="InterPro" id="IPR043128">
    <property type="entry name" value="Rev_trsase/Diguanyl_cyclase"/>
</dbReference>
<feature type="transmembrane region" description="Helical" evidence="1">
    <location>
        <begin position="212"/>
        <end position="233"/>
    </location>
</feature>
<dbReference type="AlphaFoldDB" id="A0A399R2N3"/>
<dbReference type="InterPro" id="IPR029787">
    <property type="entry name" value="Nucleotide_cyclase"/>
</dbReference>
<keyword evidence="4" id="KW-1185">Reference proteome</keyword>
<keyword evidence="1" id="KW-0472">Membrane</keyword>
<dbReference type="NCBIfam" id="TIGR00254">
    <property type="entry name" value="GGDEF"/>
    <property type="match status" value="1"/>
</dbReference>
<evidence type="ECO:0000313" key="3">
    <source>
        <dbReference type="EMBL" id="RIJ24475.1"/>
    </source>
</evidence>
<organism evidence="3 4">
    <name type="scientific">Henriciella barbarensis</name>
    <dbReference type="NCBI Taxonomy" id="86342"/>
    <lineage>
        <taxon>Bacteria</taxon>
        <taxon>Pseudomonadati</taxon>
        <taxon>Pseudomonadota</taxon>
        <taxon>Alphaproteobacteria</taxon>
        <taxon>Hyphomonadales</taxon>
        <taxon>Hyphomonadaceae</taxon>
        <taxon>Henriciella</taxon>
    </lineage>
</organism>
<name>A0A399R2N3_9PROT</name>
<evidence type="ECO:0000256" key="1">
    <source>
        <dbReference type="SAM" id="Phobius"/>
    </source>
</evidence>
<keyword evidence="1" id="KW-0812">Transmembrane</keyword>